<protein>
    <recommendedName>
        <fullName evidence="4">Porin</fullName>
    </recommendedName>
</protein>
<evidence type="ECO:0000313" key="3">
    <source>
        <dbReference type="Proteomes" id="UP000289734"/>
    </source>
</evidence>
<evidence type="ECO:0000256" key="1">
    <source>
        <dbReference type="SAM" id="SignalP"/>
    </source>
</evidence>
<dbReference type="Proteomes" id="UP000289734">
    <property type="component" value="Unassembled WGS sequence"/>
</dbReference>
<gene>
    <name evidence="2" type="ORF">EQG68_13800</name>
</gene>
<feature type="signal peptide" evidence="1">
    <location>
        <begin position="1"/>
        <end position="19"/>
    </location>
</feature>
<name>A0A4Q1KHB4_9FLAO</name>
<comment type="caution">
    <text evidence="2">The sequence shown here is derived from an EMBL/GenBank/DDBJ whole genome shotgun (WGS) entry which is preliminary data.</text>
</comment>
<organism evidence="2 3">
    <name type="scientific">Flavobacterium piscinae</name>
    <dbReference type="NCBI Taxonomy" id="2506424"/>
    <lineage>
        <taxon>Bacteria</taxon>
        <taxon>Pseudomonadati</taxon>
        <taxon>Bacteroidota</taxon>
        <taxon>Flavobacteriia</taxon>
        <taxon>Flavobacteriales</taxon>
        <taxon>Flavobacteriaceae</taxon>
        <taxon>Flavobacterium</taxon>
    </lineage>
</organism>
<dbReference type="AlphaFoldDB" id="A0A4Q1KHB4"/>
<accession>A0A4Q1KHB4</accession>
<evidence type="ECO:0008006" key="4">
    <source>
        <dbReference type="Google" id="ProtNLM"/>
    </source>
</evidence>
<dbReference type="RefSeq" id="WP_129465470.1">
    <property type="nucleotide sequence ID" value="NZ_SBKQ01000016.1"/>
</dbReference>
<sequence>MKKVVLLIMSIFCFFDAFSQGSPDYGGGMKFNLNEEGSKYMRVIAWGQMWGQYNDNLPEDKKAIEFSTRRARILTYAQITPKFLVLTHFGLNSLNADNMSPTGKGESSQLFFHDFWVQYSLGKNHAIGSGLHYWNGISRLNSQGTLNLMTLDNNRQSWSTLGLSDQFARHQGVYVKGSFGKFQYRVSINESMTNSLDSRVLADNVNTTIYAGRKVLGSKESGMNYAGYFEYGFFDAESNFLPYRVGSYLGTKKVFNIGAGFFLHPKGSVYNDGTSNIGEDVSIFAVDAFYDAPIGDKKGAITAYATYQNNNYGKNYLFNAYGTGSFVYGHAGYMFHSEKLTKIQPYLSFASNSYDAVDDSRNVFGLGTNVYLNGHNSKLTLEYKNEKFGESKTGTITLQAMVYL</sequence>
<keyword evidence="1" id="KW-0732">Signal</keyword>
<dbReference type="EMBL" id="SBKQ01000016">
    <property type="protein sequence ID" value="RXR28902.1"/>
    <property type="molecule type" value="Genomic_DNA"/>
</dbReference>
<keyword evidence="3" id="KW-1185">Reference proteome</keyword>
<reference evidence="3" key="1">
    <citation type="submission" date="2019-01" db="EMBL/GenBank/DDBJ databases">
        <title>Cytophagaceae bacterium strain CAR-16.</title>
        <authorList>
            <person name="Chen W.-M."/>
        </authorList>
    </citation>
    <scope>NUCLEOTIDE SEQUENCE [LARGE SCALE GENOMIC DNA]</scope>
    <source>
        <strain evidence="3">ICH-30</strain>
    </source>
</reference>
<dbReference type="OrthoDB" id="9771991at2"/>
<proteinExistence type="predicted"/>
<feature type="chain" id="PRO_5020312484" description="Porin" evidence="1">
    <location>
        <begin position="20"/>
        <end position="404"/>
    </location>
</feature>
<evidence type="ECO:0000313" key="2">
    <source>
        <dbReference type="EMBL" id="RXR28902.1"/>
    </source>
</evidence>